<feature type="transmembrane region" description="Helical" evidence="1">
    <location>
        <begin position="47"/>
        <end position="65"/>
    </location>
</feature>
<comment type="caution">
    <text evidence="2">The sequence shown here is derived from an EMBL/GenBank/DDBJ whole genome shotgun (WGS) entry which is preliminary data.</text>
</comment>
<feature type="transmembrane region" description="Helical" evidence="1">
    <location>
        <begin position="20"/>
        <end position="41"/>
    </location>
</feature>
<organism evidence="2 3">
    <name type="scientific">Endozoicomonas elysicola</name>
    <dbReference type="NCBI Taxonomy" id="305900"/>
    <lineage>
        <taxon>Bacteria</taxon>
        <taxon>Pseudomonadati</taxon>
        <taxon>Pseudomonadota</taxon>
        <taxon>Gammaproteobacteria</taxon>
        <taxon>Oceanospirillales</taxon>
        <taxon>Endozoicomonadaceae</taxon>
        <taxon>Endozoicomonas</taxon>
    </lineage>
</organism>
<feature type="transmembrane region" description="Helical" evidence="1">
    <location>
        <begin position="72"/>
        <end position="90"/>
    </location>
</feature>
<accession>A0A081K7R4</accession>
<keyword evidence="1" id="KW-1133">Transmembrane helix</keyword>
<evidence type="ECO:0000313" key="3">
    <source>
        <dbReference type="Proteomes" id="UP000027997"/>
    </source>
</evidence>
<keyword evidence="1" id="KW-0812">Transmembrane</keyword>
<sequence>MFQFAQIIAGKSEKDLFTVLALKADILLAVMLTIAILQLAMKGIGTSWILLLVGSLASIIVLTGLNKGARKILAGIPSYIPYVFGIYLFFIEGFGRLTQLLASFTIIDTALVILFFVAGNIIATAGYNAIVYAKRLEQSH</sequence>
<protein>
    <submittedName>
        <fullName evidence="2">Uncharacterized protein</fullName>
    </submittedName>
</protein>
<evidence type="ECO:0000256" key="1">
    <source>
        <dbReference type="SAM" id="Phobius"/>
    </source>
</evidence>
<name>A0A081K7R4_9GAMM</name>
<proteinExistence type="predicted"/>
<dbReference type="EMBL" id="JOJP01000001">
    <property type="protein sequence ID" value="KEI70190.1"/>
    <property type="molecule type" value="Genomic_DNA"/>
</dbReference>
<dbReference type="STRING" id="305900.GV64_05015"/>
<dbReference type="Proteomes" id="UP000027997">
    <property type="component" value="Unassembled WGS sequence"/>
</dbReference>
<evidence type="ECO:0000313" key="2">
    <source>
        <dbReference type="EMBL" id="KEI70190.1"/>
    </source>
</evidence>
<feature type="transmembrane region" description="Helical" evidence="1">
    <location>
        <begin position="110"/>
        <end position="133"/>
    </location>
</feature>
<dbReference type="RefSeq" id="WP_020584058.1">
    <property type="nucleotide sequence ID" value="NZ_JOJP01000001.1"/>
</dbReference>
<gene>
    <name evidence="2" type="ORF">GV64_05015</name>
</gene>
<dbReference type="AlphaFoldDB" id="A0A081K7R4"/>
<reference evidence="2 3" key="1">
    <citation type="submission" date="2014-06" db="EMBL/GenBank/DDBJ databases">
        <title>Whole Genome Sequences of Three Symbiotic Endozoicomonas Bacteria.</title>
        <authorList>
            <person name="Neave M.J."/>
            <person name="Apprill A."/>
            <person name="Voolstra C.R."/>
        </authorList>
    </citation>
    <scope>NUCLEOTIDE SEQUENCE [LARGE SCALE GENOMIC DNA]</scope>
    <source>
        <strain evidence="2 3">DSM 22380</strain>
    </source>
</reference>
<keyword evidence="3" id="KW-1185">Reference proteome</keyword>
<keyword evidence="1" id="KW-0472">Membrane</keyword>